<accession>A0A4C1SWU9</accession>
<dbReference type="AlphaFoldDB" id="A0A4C1SWU9"/>
<comment type="caution">
    <text evidence="2">The sequence shown here is derived from an EMBL/GenBank/DDBJ whole genome shotgun (WGS) entry which is preliminary data.</text>
</comment>
<feature type="region of interest" description="Disordered" evidence="1">
    <location>
        <begin position="1"/>
        <end position="40"/>
    </location>
</feature>
<protein>
    <submittedName>
        <fullName evidence="2">Uncharacterized protein</fullName>
    </submittedName>
</protein>
<sequence>MELSRGAPGRVPGGPSQTPPPAAVRPGTRLAVSPAPSEGFRMGAKMQPLFGDSVLARQPAIKEIEVDGRPVSRSDRGRTRSGDGISFRSEARSIDYTDAREPAHTSHSARYIMRWSFVCGIGEGDERKIHRWVDFSGSVKTTCGPPNAPPPLSSGIALGRCLSVDTNYGGELSLFSIEHFHVDYRRVIVVASFENVSRRNAEEKKEGSGCVIPAQYIIRRQFRAAEFRALYRTLIDQQAIQNGRVLCVALYSHDRP</sequence>
<feature type="compositionally biased region" description="Basic and acidic residues" evidence="1">
    <location>
        <begin position="65"/>
        <end position="81"/>
    </location>
</feature>
<proteinExistence type="predicted"/>
<evidence type="ECO:0000256" key="1">
    <source>
        <dbReference type="SAM" id="MobiDB-lite"/>
    </source>
</evidence>
<keyword evidence="3" id="KW-1185">Reference proteome</keyword>
<dbReference type="Proteomes" id="UP000299102">
    <property type="component" value="Unassembled WGS sequence"/>
</dbReference>
<dbReference type="EMBL" id="BGZK01004033">
    <property type="protein sequence ID" value="GBP06415.1"/>
    <property type="molecule type" value="Genomic_DNA"/>
</dbReference>
<feature type="region of interest" description="Disordered" evidence="1">
    <location>
        <begin position="65"/>
        <end position="86"/>
    </location>
</feature>
<reference evidence="2 3" key="1">
    <citation type="journal article" date="2019" name="Commun. Biol.">
        <title>The bagworm genome reveals a unique fibroin gene that provides high tensile strength.</title>
        <authorList>
            <person name="Kono N."/>
            <person name="Nakamura H."/>
            <person name="Ohtoshi R."/>
            <person name="Tomita M."/>
            <person name="Numata K."/>
            <person name="Arakawa K."/>
        </authorList>
    </citation>
    <scope>NUCLEOTIDE SEQUENCE [LARGE SCALE GENOMIC DNA]</scope>
</reference>
<organism evidence="2 3">
    <name type="scientific">Eumeta variegata</name>
    <name type="common">Bagworm moth</name>
    <name type="synonym">Eumeta japonica</name>
    <dbReference type="NCBI Taxonomy" id="151549"/>
    <lineage>
        <taxon>Eukaryota</taxon>
        <taxon>Metazoa</taxon>
        <taxon>Ecdysozoa</taxon>
        <taxon>Arthropoda</taxon>
        <taxon>Hexapoda</taxon>
        <taxon>Insecta</taxon>
        <taxon>Pterygota</taxon>
        <taxon>Neoptera</taxon>
        <taxon>Endopterygota</taxon>
        <taxon>Lepidoptera</taxon>
        <taxon>Glossata</taxon>
        <taxon>Ditrysia</taxon>
        <taxon>Tineoidea</taxon>
        <taxon>Psychidae</taxon>
        <taxon>Oiketicinae</taxon>
        <taxon>Eumeta</taxon>
    </lineage>
</organism>
<name>A0A4C1SWU9_EUMVA</name>
<evidence type="ECO:0000313" key="2">
    <source>
        <dbReference type="EMBL" id="GBP06415.1"/>
    </source>
</evidence>
<gene>
    <name evidence="2" type="ORF">EVAR_64698_1</name>
</gene>
<evidence type="ECO:0000313" key="3">
    <source>
        <dbReference type="Proteomes" id="UP000299102"/>
    </source>
</evidence>